<dbReference type="KEGG" id="vne:CFK40_16275"/>
<dbReference type="RefSeq" id="WP_089533458.1">
    <property type="nucleotide sequence ID" value="NZ_CP022437.1"/>
</dbReference>
<name>A0A221MFS4_9BACI</name>
<evidence type="ECO:0000313" key="1">
    <source>
        <dbReference type="EMBL" id="ASN06460.1"/>
    </source>
</evidence>
<organism evidence="1 2">
    <name type="scientific">Virgibacillus necropolis</name>
    <dbReference type="NCBI Taxonomy" id="163877"/>
    <lineage>
        <taxon>Bacteria</taxon>
        <taxon>Bacillati</taxon>
        <taxon>Bacillota</taxon>
        <taxon>Bacilli</taxon>
        <taxon>Bacillales</taxon>
        <taxon>Bacillaceae</taxon>
        <taxon>Virgibacillus</taxon>
    </lineage>
</organism>
<sequence>MSYKKPVQYYGLKDFSDFVKEEGMKYSTRELSVYKSRDLLPDPEVMIGERAGWTKEQIDDWVNQVKLKGMRNYRQ</sequence>
<dbReference type="Proteomes" id="UP000204391">
    <property type="component" value="Chromosome"/>
</dbReference>
<dbReference type="EMBL" id="CP022437">
    <property type="protein sequence ID" value="ASN06460.1"/>
    <property type="molecule type" value="Genomic_DNA"/>
</dbReference>
<accession>A0A221MFS4</accession>
<dbReference type="AlphaFoldDB" id="A0A221MFS4"/>
<gene>
    <name evidence="1" type="ORF">CFK40_16275</name>
</gene>
<reference evidence="1 2" key="1">
    <citation type="journal article" date="2003" name="Int. J. Syst. Evol. Microbiol.">
        <title>Virgibacillus carmonensis sp. nov., Virgibacillus necropolis sp. nov. and Virgibacillus picturae sp. nov., three novel species isolated from deteriorated mural paintings, transfer of the species of the genus salibacillus to Virgibacillus, as Virgibacillus marismortui comb. nov. and Virgibacillus salexigens comb. nov., and emended description of the genus Virgibacillus.</title>
        <authorList>
            <person name="Heyrman J."/>
            <person name="Logan N.A."/>
            <person name="Busse H.J."/>
            <person name="Balcaen A."/>
            <person name="Lebbe L."/>
            <person name="Rodriguez-Diaz M."/>
            <person name="Swings J."/>
            <person name="De Vos P."/>
        </authorList>
    </citation>
    <scope>NUCLEOTIDE SEQUENCE [LARGE SCALE GENOMIC DNA]</scope>
    <source>
        <strain evidence="1 2">LMG 19488</strain>
    </source>
</reference>
<proteinExistence type="predicted"/>
<keyword evidence="2" id="KW-1185">Reference proteome</keyword>
<dbReference type="OrthoDB" id="2969992at2"/>
<evidence type="ECO:0000313" key="2">
    <source>
        <dbReference type="Proteomes" id="UP000204391"/>
    </source>
</evidence>
<protein>
    <submittedName>
        <fullName evidence="1">Uncharacterized protein</fullName>
    </submittedName>
</protein>